<protein>
    <submittedName>
        <fullName evidence="2">Uncharacterized protein</fullName>
    </submittedName>
</protein>
<dbReference type="PANTHER" id="PTHR15827">
    <property type="entry name" value="CYCLIN-DEPENDENT KINASE 2-INTERACTING PROTEIN"/>
    <property type="match status" value="1"/>
</dbReference>
<organism evidence="2 3">
    <name type="scientific">Zingiber officinale</name>
    <name type="common">Ginger</name>
    <name type="synonym">Amomum zingiber</name>
    <dbReference type="NCBI Taxonomy" id="94328"/>
    <lineage>
        <taxon>Eukaryota</taxon>
        <taxon>Viridiplantae</taxon>
        <taxon>Streptophyta</taxon>
        <taxon>Embryophyta</taxon>
        <taxon>Tracheophyta</taxon>
        <taxon>Spermatophyta</taxon>
        <taxon>Magnoliopsida</taxon>
        <taxon>Liliopsida</taxon>
        <taxon>Zingiberales</taxon>
        <taxon>Zingiberaceae</taxon>
        <taxon>Zingiber</taxon>
    </lineage>
</organism>
<dbReference type="AlphaFoldDB" id="A0A8J5EAJ7"/>
<feature type="compositionally biased region" description="Low complexity" evidence="1">
    <location>
        <begin position="16"/>
        <end position="27"/>
    </location>
</feature>
<proteinExistence type="predicted"/>
<sequence>MAAPATPLPSSKGVESQNPNCSSNSPSMFLSPSPLRLWRPATQRNVRNQWLKLFSSKIQWASAMSEGRSHATSLVNAYLNHRFISSVNLGAANDMPEIREKACQKLAHKQETYRNYLLSSYKNMVLTVAELVKSAHSFRCFLKGPVAGPLSQFGDSPEHENDSGDGGGVSVFTFFSISHFENLAWELVEMFVSELSLKRFLVVEFLSLRCEGEGRGNKIKWSDELYIGEFDELKISGQLVQSELHAFEEYHLMSSDVLQHAPCRNTSLASPLHSSSTWSSSSSQPLNDFQPCFLGHKVSTSIMAGHLSPRKVMPSGDDDLANGQSESPSRHRKLNARQTDVVKVITSMGCWMLSEESPRRIFTNKTQSGKALNGVKLRAV</sequence>
<comment type="caution">
    <text evidence="2">The sequence shown here is derived from an EMBL/GenBank/DDBJ whole genome shotgun (WGS) entry which is preliminary data.</text>
</comment>
<dbReference type="EMBL" id="JACMSC010000022">
    <property type="protein sequence ID" value="KAG6469155.1"/>
    <property type="molecule type" value="Genomic_DNA"/>
</dbReference>
<evidence type="ECO:0000313" key="3">
    <source>
        <dbReference type="Proteomes" id="UP000734854"/>
    </source>
</evidence>
<dbReference type="PANTHER" id="PTHR15827:SF2">
    <property type="entry name" value="CYCLIN-DEPENDENT KINASE 2-INTERACTING PROTEIN"/>
    <property type="match status" value="1"/>
</dbReference>
<reference evidence="2 3" key="1">
    <citation type="submission" date="2020-08" db="EMBL/GenBank/DDBJ databases">
        <title>Plant Genome Project.</title>
        <authorList>
            <person name="Zhang R.-G."/>
        </authorList>
    </citation>
    <scope>NUCLEOTIDE SEQUENCE [LARGE SCALE GENOMIC DNA]</scope>
    <source>
        <tissue evidence="2">Rhizome</tissue>
    </source>
</reference>
<keyword evidence="3" id="KW-1185">Reference proteome</keyword>
<dbReference type="Proteomes" id="UP000734854">
    <property type="component" value="Unassembled WGS sequence"/>
</dbReference>
<accession>A0A8J5EAJ7</accession>
<gene>
    <name evidence="2" type="ORF">ZIOFF_073853</name>
</gene>
<evidence type="ECO:0000313" key="2">
    <source>
        <dbReference type="EMBL" id="KAG6469155.1"/>
    </source>
</evidence>
<feature type="region of interest" description="Disordered" evidence="1">
    <location>
        <begin position="306"/>
        <end position="338"/>
    </location>
</feature>
<evidence type="ECO:0000256" key="1">
    <source>
        <dbReference type="SAM" id="MobiDB-lite"/>
    </source>
</evidence>
<name>A0A8J5EAJ7_ZINOF</name>
<feature type="region of interest" description="Disordered" evidence="1">
    <location>
        <begin position="1"/>
        <end position="27"/>
    </location>
</feature>